<protein>
    <submittedName>
        <fullName evidence="5">LacI family transcriptional regulator</fullName>
    </submittedName>
</protein>
<organism evidence="5 6">
    <name type="scientific">Streptomyces fulvorobeus</name>
    <dbReference type="NCBI Taxonomy" id="284028"/>
    <lineage>
        <taxon>Bacteria</taxon>
        <taxon>Bacillati</taxon>
        <taxon>Actinomycetota</taxon>
        <taxon>Actinomycetes</taxon>
        <taxon>Kitasatosporales</taxon>
        <taxon>Streptomycetaceae</taxon>
        <taxon>Streptomyces</taxon>
    </lineage>
</organism>
<keyword evidence="1" id="KW-0805">Transcription regulation</keyword>
<evidence type="ECO:0000313" key="5">
    <source>
        <dbReference type="EMBL" id="GFN00970.1"/>
    </source>
</evidence>
<reference evidence="5 6" key="1">
    <citation type="submission" date="2020-05" db="EMBL/GenBank/DDBJ databases">
        <title>Whole genome shotgun sequence of Streptomyces fulvorobeus NBRC 15897.</title>
        <authorList>
            <person name="Komaki H."/>
            <person name="Tamura T."/>
        </authorList>
    </citation>
    <scope>NUCLEOTIDE SEQUENCE [LARGE SCALE GENOMIC DNA]</scope>
    <source>
        <strain evidence="5 6">NBRC 15897</strain>
    </source>
</reference>
<dbReference type="InterPro" id="IPR000843">
    <property type="entry name" value="HTH_LacI"/>
</dbReference>
<dbReference type="AlphaFoldDB" id="A0A7J0CEP8"/>
<dbReference type="InterPro" id="IPR046335">
    <property type="entry name" value="LacI/GalR-like_sensor"/>
</dbReference>
<dbReference type="CDD" id="cd06267">
    <property type="entry name" value="PBP1_LacI_sugar_binding-like"/>
    <property type="match status" value="1"/>
</dbReference>
<dbReference type="CDD" id="cd01392">
    <property type="entry name" value="HTH_LacI"/>
    <property type="match status" value="1"/>
</dbReference>
<keyword evidence="2" id="KW-0238">DNA-binding</keyword>
<dbReference type="Pfam" id="PF00356">
    <property type="entry name" value="LacI"/>
    <property type="match status" value="1"/>
</dbReference>
<keyword evidence="3" id="KW-0804">Transcription</keyword>
<evidence type="ECO:0000256" key="3">
    <source>
        <dbReference type="ARBA" id="ARBA00023163"/>
    </source>
</evidence>
<dbReference type="EMBL" id="BLWC01000001">
    <property type="protein sequence ID" value="GFN00970.1"/>
    <property type="molecule type" value="Genomic_DNA"/>
</dbReference>
<dbReference type="Pfam" id="PF13377">
    <property type="entry name" value="Peripla_BP_3"/>
    <property type="match status" value="1"/>
</dbReference>
<dbReference type="PANTHER" id="PTHR30146:SF109">
    <property type="entry name" value="HTH-TYPE TRANSCRIPTIONAL REGULATOR GALS"/>
    <property type="match status" value="1"/>
</dbReference>
<dbReference type="SUPFAM" id="SSF53822">
    <property type="entry name" value="Periplasmic binding protein-like I"/>
    <property type="match status" value="1"/>
</dbReference>
<dbReference type="Proteomes" id="UP000498980">
    <property type="component" value="Unassembled WGS sequence"/>
</dbReference>
<comment type="caution">
    <text evidence="5">The sequence shown here is derived from an EMBL/GenBank/DDBJ whole genome shotgun (WGS) entry which is preliminary data.</text>
</comment>
<keyword evidence="6" id="KW-1185">Reference proteome</keyword>
<dbReference type="PANTHER" id="PTHR30146">
    <property type="entry name" value="LACI-RELATED TRANSCRIPTIONAL REPRESSOR"/>
    <property type="match status" value="1"/>
</dbReference>
<evidence type="ECO:0000256" key="2">
    <source>
        <dbReference type="ARBA" id="ARBA00023125"/>
    </source>
</evidence>
<name>A0A7J0CEP8_9ACTN</name>
<accession>A0A7J0CEP8</accession>
<dbReference type="GO" id="GO:0003700">
    <property type="term" value="F:DNA-binding transcription factor activity"/>
    <property type="evidence" value="ECO:0007669"/>
    <property type="project" value="TreeGrafter"/>
</dbReference>
<dbReference type="SMART" id="SM00354">
    <property type="entry name" value="HTH_LACI"/>
    <property type="match status" value="1"/>
</dbReference>
<dbReference type="PROSITE" id="PS50932">
    <property type="entry name" value="HTH_LACI_2"/>
    <property type="match status" value="1"/>
</dbReference>
<feature type="domain" description="HTH lacI-type" evidence="4">
    <location>
        <begin position="14"/>
        <end position="68"/>
    </location>
</feature>
<dbReference type="Gene3D" id="1.10.260.40">
    <property type="entry name" value="lambda repressor-like DNA-binding domains"/>
    <property type="match status" value="1"/>
</dbReference>
<dbReference type="GO" id="GO:0000976">
    <property type="term" value="F:transcription cis-regulatory region binding"/>
    <property type="evidence" value="ECO:0007669"/>
    <property type="project" value="TreeGrafter"/>
</dbReference>
<evidence type="ECO:0000313" key="6">
    <source>
        <dbReference type="Proteomes" id="UP000498980"/>
    </source>
</evidence>
<dbReference type="SUPFAM" id="SSF47413">
    <property type="entry name" value="lambda repressor-like DNA-binding domains"/>
    <property type="match status" value="1"/>
</dbReference>
<proteinExistence type="predicted"/>
<dbReference type="InterPro" id="IPR028082">
    <property type="entry name" value="Peripla_BP_I"/>
</dbReference>
<evidence type="ECO:0000259" key="4">
    <source>
        <dbReference type="PROSITE" id="PS50932"/>
    </source>
</evidence>
<evidence type="ECO:0000256" key="1">
    <source>
        <dbReference type="ARBA" id="ARBA00023015"/>
    </source>
</evidence>
<dbReference type="InterPro" id="IPR010982">
    <property type="entry name" value="Lambda_DNA-bd_dom_sf"/>
</dbReference>
<dbReference type="Gene3D" id="3.40.50.2300">
    <property type="match status" value="2"/>
</dbReference>
<gene>
    <name evidence="5" type="ORF">Sfulv_57800</name>
</gene>
<sequence>MEPGAAKRAEMKRPTLDVVAARAGVSKSSVSRVVNGAHTVAPEIRDLVMRAVRELGYVPNAAARNLVTRRTDAVAMVVSDPPQGVLSDDPLFSTVVRAASRELEAAGKQVVLMLAESDRSRARVESYVAAGHVDGVLLISLHGADPLPAVLARTSLPVVSFGRTAAPTVPYVDLDNAGGARLAVRHLLDRGRQRIATVTGPLDLSDARERLAGYREALGHTGRRPLVALGAFTRMSGAEAMRQLLADEPTLDAVFAANDLMAIGALRTLRESGRRVPDDVAVVGFDDIEAAAYSAPALTTVCSPMADQALTAVRLLLGLLAGRTGESVIMPNELVVREST</sequence>